<evidence type="ECO:0000313" key="3">
    <source>
        <dbReference type="Proteomes" id="UP001278571"/>
    </source>
</evidence>
<protein>
    <submittedName>
        <fullName evidence="2">DUF2071 domain-containing protein</fullName>
    </submittedName>
</protein>
<name>A0ABU4KHP8_9ACTN</name>
<reference evidence="2 3" key="1">
    <citation type="submission" date="2023-10" db="EMBL/GenBank/DDBJ databases">
        <authorList>
            <person name="Wang X.X."/>
        </authorList>
    </citation>
    <scope>NUCLEOTIDE SEQUENCE [LARGE SCALE GENOMIC DNA]</scope>
    <source>
        <strain evidence="2 3">NBRC 12816</strain>
    </source>
</reference>
<keyword evidence="3" id="KW-1185">Reference proteome</keyword>
<dbReference type="RefSeq" id="WP_319013449.1">
    <property type="nucleotide sequence ID" value="NZ_JAWJZF010000517.1"/>
</dbReference>
<evidence type="ECO:0000256" key="1">
    <source>
        <dbReference type="SAM" id="MobiDB-lite"/>
    </source>
</evidence>
<dbReference type="PANTHER" id="PTHR39186:SF1">
    <property type="entry name" value="DUF2071 DOMAIN-CONTAINING PROTEIN"/>
    <property type="match status" value="1"/>
</dbReference>
<dbReference type="SUPFAM" id="SSF160104">
    <property type="entry name" value="Acetoacetate decarboxylase-like"/>
    <property type="match status" value="1"/>
</dbReference>
<dbReference type="InterPro" id="IPR018644">
    <property type="entry name" value="DUF2071"/>
</dbReference>
<dbReference type="Gene3D" id="2.40.400.10">
    <property type="entry name" value="Acetoacetate decarboxylase-like"/>
    <property type="match status" value="1"/>
</dbReference>
<comment type="caution">
    <text evidence="2">The sequence shown here is derived from an EMBL/GenBank/DDBJ whole genome shotgun (WGS) entry which is preliminary data.</text>
</comment>
<dbReference type="Pfam" id="PF09844">
    <property type="entry name" value="DUF2071"/>
    <property type="match status" value="1"/>
</dbReference>
<dbReference type="InterPro" id="IPR023375">
    <property type="entry name" value="ADC_dom_sf"/>
</dbReference>
<accession>A0ABU4KHP8</accession>
<sequence>MATSCRGSEGPSVHREEHGAAPRPVWAAGPQPFSGSIFRQRWTDLVFVHWEVSPDAVAGLFPPGTRPDVLDGKTYVGLVFFGMRDLRLSRGPALPFAGRFEEINVRLYSVDAAGRRGVVFLSLDCNRLLPVIAANGVFGLPYRWASARCDRFEERILYAVRRKGRQRPRSRLWAAVEGEERGPDAWENFLTARWGLHARAWGRTFYWPLHHEPWRFKDAALLLLEDELVQAATGLTVAASSPASLLYSQGLSVRFGRPFWIC</sequence>
<organism evidence="2 3">
    <name type="scientific">Streptomyces roseolus</name>
    <dbReference type="NCBI Taxonomy" id="67358"/>
    <lineage>
        <taxon>Bacteria</taxon>
        <taxon>Bacillati</taxon>
        <taxon>Actinomycetota</taxon>
        <taxon>Actinomycetes</taxon>
        <taxon>Kitasatosporales</taxon>
        <taxon>Streptomycetaceae</taxon>
        <taxon>Streptomyces</taxon>
    </lineage>
</organism>
<feature type="region of interest" description="Disordered" evidence="1">
    <location>
        <begin position="1"/>
        <end position="25"/>
    </location>
</feature>
<dbReference type="EMBL" id="JAWJZF010000517">
    <property type="protein sequence ID" value="MDX2297320.1"/>
    <property type="molecule type" value="Genomic_DNA"/>
</dbReference>
<dbReference type="Proteomes" id="UP001278571">
    <property type="component" value="Unassembled WGS sequence"/>
</dbReference>
<evidence type="ECO:0000313" key="2">
    <source>
        <dbReference type="EMBL" id="MDX2297320.1"/>
    </source>
</evidence>
<gene>
    <name evidence="2" type="ORF">R2363_34720</name>
</gene>
<dbReference type="PANTHER" id="PTHR39186">
    <property type="entry name" value="DUF2071 FAMILY PROTEIN"/>
    <property type="match status" value="1"/>
</dbReference>
<proteinExistence type="predicted"/>